<gene>
    <name evidence="1" type="ORF">K441DRAFT_671053</name>
</gene>
<dbReference type="EMBL" id="KV748264">
    <property type="protein sequence ID" value="OCK87237.1"/>
    <property type="molecule type" value="Genomic_DNA"/>
</dbReference>
<proteinExistence type="predicted"/>
<protein>
    <submittedName>
        <fullName evidence="1">Uncharacterized protein</fullName>
    </submittedName>
</protein>
<organism evidence="1 2">
    <name type="scientific">Cenococcum geophilum 1.58</name>
    <dbReference type="NCBI Taxonomy" id="794803"/>
    <lineage>
        <taxon>Eukaryota</taxon>
        <taxon>Fungi</taxon>
        <taxon>Dikarya</taxon>
        <taxon>Ascomycota</taxon>
        <taxon>Pezizomycotina</taxon>
        <taxon>Dothideomycetes</taxon>
        <taxon>Pleosporomycetidae</taxon>
        <taxon>Gloniales</taxon>
        <taxon>Gloniaceae</taxon>
        <taxon>Cenococcum</taxon>
    </lineage>
</organism>
<name>A0ACC8ELU4_9PEZI</name>
<evidence type="ECO:0000313" key="1">
    <source>
        <dbReference type="EMBL" id="OCK87237.1"/>
    </source>
</evidence>
<accession>A0ACC8ELU4</accession>
<dbReference type="Proteomes" id="UP000250078">
    <property type="component" value="Unassembled WGS sequence"/>
</dbReference>
<sequence length="75" mass="8522">MTLFPRWLLGPIVTHPSTINSTTISICQWVGTIIPAFTTQVVRAIPNTRSAIESRRLVYWTLLASKCFLVPLFLY</sequence>
<reference evidence="1 2" key="1">
    <citation type="journal article" date="2016" name="Nat. Commun.">
        <title>Ectomycorrhizal ecology is imprinted in the genome of the dominant symbiotic fungus Cenococcum geophilum.</title>
        <authorList>
            <consortium name="DOE Joint Genome Institute"/>
            <person name="Peter M."/>
            <person name="Kohler A."/>
            <person name="Ohm R.A."/>
            <person name="Kuo A."/>
            <person name="Krutzmann J."/>
            <person name="Morin E."/>
            <person name="Arend M."/>
            <person name="Barry K.W."/>
            <person name="Binder M."/>
            <person name="Choi C."/>
            <person name="Clum A."/>
            <person name="Copeland A."/>
            <person name="Grisel N."/>
            <person name="Haridas S."/>
            <person name="Kipfer T."/>
            <person name="LaButti K."/>
            <person name="Lindquist E."/>
            <person name="Lipzen A."/>
            <person name="Maire R."/>
            <person name="Meier B."/>
            <person name="Mihaltcheva S."/>
            <person name="Molinier V."/>
            <person name="Murat C."/>
            <person name="Poggeler S."/>
            <person name="Quandt C.A."/>
            <person name="Sperisen C."/>
            <person name="Tritt A."/>
            <person name="Tisserant E."/>
            <person name="Crous P.W."/>
            <person name="Henrissat B."/>
            <person name="Nehls U."/>
            <person name="Egli S."/>
            <person name="Spatafora J.W."/>
            <person name="Grigoriev I.V."/>
            <person name="Martin F.M."/>
        </authorList>
    </citation>
    <scope>NUCLEOTIDE SEQUENCE [LARGE SCALE GENOMIC DNA]</scope>
    <source>
        <strain evidence="1 2">1.58</strain>
    </source>
</reference>
<keyword evidence="2" id="KW-1185">Reference proteome</keyword>
<evidence type="ECO:0000313" key="2">
    <source>
        <dbReference type="Proteomes" id="UP000250078"/>
    </source>
</evidence>